<accession>A0A1Y6FVZ3</accession>
<dbReference type="InterPro" id="IPR016181">
    <property type="entry name" value="Acyl_CoA_acyltransferase"/>
</dbReference>
<protein>
    <submittedName>
        <fullName evidence="2">ElaA protein</fullName>
    </submittedName>
</protein>
<proteinExistence type="predicted"/>
<dbReference type="SUPFAM" id="SSF55729">
    <property type="entry name" value="Acyl-CoA N-acyltransferases (Nat)"/>
    <property type="match status" value="1"/>
</dbReference>
<dbReference type="Pfam" id="PF13673">
    <property type="entry name" value="Acetyltransf_10"/>
    <property type="match status" value="1"/>
</dbReference>
<feature type="domain" description="N-acetyltransferase" evidence="1">
    <location>
        <begin position="6"/>
        <end position="148"/>
    </location>
</feature>
<organism evidence="2 3">
    <name type="scientific">Pseudidiomarina planktonica</name>
    <dbReference type="NCBI Taxonomy" id="1323738"/>
    <lineage>
        <taxon>Bacteria</taxon>
        <taxon>Pseudomonadati</taxon>
        <taxon>Pseudomonadota</taxon>
        <taxon>Gammaproteobacteria</taxon>
        <taxon>Alteromonadales</taxon>
        <taxon>Idiomarinaceae</taxon>
        <taxon>Pseudidiomarina</taxon>
    </lineage>
</organism>
<dbReference type="RefSeq" id="WP_086434953.1">
    <property type="nucleotide sequence ID" value="NZ_FXWH01000002.1"/>
</dbReference>
<dbReference type="CDD" id="cd04301">
    <property type="entry name" value="NAT_SF"/>
    <property type="match status" value="1"/>
</dbReference>
<dbReference type="Gene3D" id="3.40.630.30">
    <property type="match status" value="1"/>
</dbReference>
<dbReference type="AlphaFoldDB" id="A0A1Y6FVZ3"/>
<dbReference type="GO" id="GO:0016747">
    <property type="term" value="F:acyltransferase activity, transferring groups other than amino-acyl groups"/>
    <property type="evidence" value="ECO:0007669"/>
    <property type="project" value="InterPro"/>
</dbReference>
<dbReference type="PROSITE" id="PS51186">
    <property type="entry name" value="GNAT"/>
    <property type="match status" value="1"/>
</dbReference>
<keyword evidence="3" id="KW-1185">Reference proteome</keyword>
<dbReference type="OrthoDB" id="9796171at2"/>
<dbReference type="Proteomes" id="UP000194450">
    <property type="component" value="Unassembled WGS sequence"/>
</dbReference>
<name>A0A1Y6FVZ3_9GAMM</name>
<gene>
    <name evidence="2" type="ORF">SAMN06297229_1813</name>
</gene>
<dbReference type="EMBL" id="FXWH01000002">
    <property type="protein sequence ID" value="SMQ79889.1"/>
    <property type="molecule type" value="Genomic_DNA"/>
</dbReference>
<reference evidence="3" key="1">
    <citation type="submission" date="2017-04" db="EMBL/GenBank/DDBJ databases">
        <authorList>
            <person name="Varghese N."/>
            <person name="Submissions S."/>
        </authorList>
    </citation>
    <scope>NUCLEOTIDE SEQUENCE [LARGE SCALE GENOMIC DNA]</scope>
</reference>
<evidence type="ECO:0000259" key="1">
    <source>
        <dbReference type="PROSITE" id="PS51186"/>
    </source>
</evidence>
<evidence type="ECO:0000313" key="2">
    <source>
        <dbReference type="EMBL" id="SMQ79889.1"/>
    </source>
</evidence>
<dbReference type="InterPro" id="IPR000182">
    <property type="entry name" value="GNAT_dom"/>
</dbReference>
<sequence length="148" mass="17055">MIWENRSFQELDIQTLYAILKIRQEVFIVEQTCPYMDADGLDQQAQHLFARSDTGKLLAYARIFLPNKDNQYSRIGRVLSAGNKRGSGLGKQLMQRSLDYLLEQAPTKPVRLSAQTYLRDFYAGFGFVEIGEEYLEDDIPHIDMERAA</sequence>
<evidence type="ECO:0000313" key="3">
    <source>
        <dbReference type="Proteomes" id="UP000194450"/>
    </source>
</evidence>